<sequence length="243" mass="28134">MQTIKSLTKKTEFQNSSMIQNTHSETFDETGKALTVMFFSKLKTTFGKKFEIQFKGEKGLQQARREWYSEISKLNVEAINRGFEKLKHRMIEQDPDFEWPDVAKAIALCANDHDLPNLDETIAEIIQRHGRYRGEDYTYSHRLIELVAKDCGYFVTREPADKFERRARVSHAKWVKKAQKNELPAATPALELKIEAKPVFKSVTAKNPFQARIDALRQKSKDLRESSIKITQEKIVSKRRGVA</sequence>
<keyword evidence="2" id="KW-1185">Reference proteome</keyword>
<evidence type="ECO:0000313" key="1">
    <source>
        <dbReference type="EMBL" id="MER2492335.1"/>
    </source>
</evidence>
<comment type="caution">
    <text evidence="1">The sequence shown here is derived from an EMBL/GenBank/DDBJ whole genome shotgun (WGS) entry which is preliminary data.</text>
</comment>
<organism evidence="1 2">
    <name type="scientific">Catenovulum sediminis</name>
    <dbReference type="NCBI Taxonomy" id="1740262"/>
    <lineage>
        <taxon>Bacteria</taxon>
        <taxon>Pseudomonadati</taxon>
        <taxon>Pseudomonadota</taxon>
        <taxon>Gammaproteobacteria</taxon>
        <taxon>Alteromonadales</taxon>
        <taxon>Alteromonadaceae</taxon>
        <taxon>Catenovulum</taxon>
    </lineage>
</organism>
<gene>
    <name evidence="1" type="ORF">ABS311_10640</name>
</gene>
<accession>A0ABV1RHY3</accession>
<dbReference type="EMBL" id="JBELOE010000210">
    <property type="protein sequence ID" value="MER2492335.1"/>
    <property type="molecule type" value="Genomic_DNA"/>
</dbReference>
<reference evidence="1 2" key="1">
    <citation type="submission" date="2024-06" db="EMBL/GenBank/DDBJ databases">
        <authorList>
            <person name="Chen R.Y."/>
        </authorList>
    </citation>
    <scope>NUCLEOTIDE SEQUENCE [LARGE SCALE GENOMIC DNA]</scope>
    <source>
        <strain evidence="1 2">D2</strain>
    </source>
</reference>
<dbReference type="RefSeq" id="WP_350401852.1">
    <property type="nucleotide sequence ID" value="NZ_JBELOE010000210.1"/>
</dbReference>
<proteinExistence type="predicted"/>
<protein>
    <submittedName>
        <fullName evidence="1">Uncharacterized protein</fullName>
    </submittedName>
</protein>
<dbReference type="Proteomes" id="UP001467690">
    <property type="component" value="Unassembled WGS sequence"/>
</dbReference>
<evidence type="ECO:0000313" key="2">
    <source>
        <dbReference type="Proteomes" id="UP001467690"/>
    </source>
</evidence>
<name>A0ABV1RHY3_9ALTE</name>